<dbReference type="GO" id="GO:0042742">
    <property type="term" value="P:defense response to bacterium"/>
    <property type="evidence" value="ECO:0007669"/>
    <property type="project" value="UniProtKB-KW"/>
</dbReference>
<proteinExistence type="inferred from homology"/>
<dbReference type="GO" id="GO:0031640">
    <property type="term" value="P:killing of cells of another organism"/>
    <property type="evidence" value="ECO:0007669"/>
    <property type="project" value="UniProtKB-KW"/>
</dbReference>
<dbReference type="GO" id="GO:0009253">
    <property type="term" value="P:peptidoglycan catabolic process"/>
    <property type="evidence" value="ECO:0007669"/>
    <property type="project" value="InterPro"/>
</dbReference>
<dbReference type="InterPro" id="IPR033907">
    <property type="entry name" value="Endolysin_autolysin"/>
</dbReference>
<dbReference type="AlphaFoldDB" id="A0AAW4FY79"/>
<name>A0AAW4FY79_9HYPH</name>
<dbReference type="RefSeq" id="WP_203530121.1">
    <property type="nucleotide sequence ID" value="NZ_CP083373.1"/>
</dbReference>
<dbReference type="Proteomes" id="UP000744980">
    <property type="component" value="Unassembled WGS sequence"/>
</dbReference>
<organism evidence="6 7">
    <name type="scientific">Ensifer canadensis</name>
    <dbReference type="NCBI Taxonomy" id="555315"/>
    <lineage>
        <taxon>Bacteria</taxon>
        <taxon>Pseudomonadati</taxon>
        <taxon>Pseudomonadota</taxon>
        <taxon>Alphaproteobacteria</taxon>
        <taxon>Hyphomicrobiales</taxon>
        <taxon>Rhizobiaceae</taxon>
        <taxon>Sinorhizobium/Ensifer group</taxon>
        <taxon>Ensifer</taxon>
    </lineage>
</organism>
<feature type="region of interest" description="Disordered" evidence="5">
    <location>
        <begin position="80"/>
        <end position="105"/>
    </location>
</feature>
<evidence type="ECO:0000256" key="4">
    <source>
        <dbReference type="RuleBase" id="RU003788"/>
    </source>
</evidence>
<dbReference type="EC" id="3.2.1.17" evidence="4"/>
<keyword evidence="4" id="KW-0378">Hydrolase</keyword>
<comment type="catalytic activity">
    <reaction evidence="4">
        <text>Hydrolysis of (1-&gt;4)-beta-linkages between N-acetylmuramic acid and N-acetyl-D-glucosamine residues in a peptidoglycan and between N-acetyl-D-glucosamine residues in chitodextrins.</text>
        <dbReference type="EC" id="3.2.1.17"/>
    </reaction>
</comment>
<keyword evidence="2 4" id="KW-0081">Bacteriolytic enzyme</keyword>
<dbReference type="InterPro" id="IPR023347">
    <property type="entry name" value="Lysozyme_dom_sf"/>
</dbReference>
<keyword evidence="3" id="KW-1035">Host cytoplasm</keyword>
<reference evidence="6 7" key="1">
    <citation type="submission" date="2020-01" db="EMBL/GenBank/DDBJ databases">
        <title>Draft genome assembly of Ensifer adhaerens T173.</title>
        <authorList>
            <person name="Craig J.E."/>
            <person name="Stinchcombe J.R."/>
        </authorList>
    </citation>
    <scope>NUCLEOTIDE SEQUENCE [LARGE SCALE GENOMIC DNA]</scope>
    <source>
        <strain evidence="6 7">T173</strain>
    </source>
</reference>
<accession>A0AAW4FY79</accession>
<dbReference type="Pfam" id="PF00959">
    <property type="entry name" value="Phage_lysozyme"/>
    <property type="match status" value="1"/>
</dbReference>
<evidence type="ECO:0000313" key="7">
    <source>
        <dbReference type="Proteomes" id="UP000744980"/>
    </source>
</evidence>
<dbReference type="EMBL" id="WXFA01000079">
    <property type="protein sequence ID" value="MBM3096228.1"/>
    <property type="molecule type" value="Genomic_DNA"/>
</dbReference>
<dbReference type="GO" id="GO:0016998">
    <property type="term" value="P:cell wall macromolecule catabolic process"/>
    <property type="evidence" value="ECO:0007669"/>
    <property type="project" value="InterPro"/>
</dbReference>
<keyword evidence="1 4" id="KW-0929">Antimicrobial</keyword>
<evidence type="ECO:0000256" key="1">
    <source>
        <dbReference type="ARBA" id="ARBA00022529"/>
    </source>
</evidence>
<dbReference type="SUPFAM" id="SSF53955">
    <property type="entry name" value="Lysozyme-like"/>
    <property type="match status" value="1"/>
</dbReference>
<comment type="similarity">
    <text evidence="4">Belongs to the glycosyl hydrolase 24 family.</text>
</comment>
<gene>
    <name evidence="6" type="ORF">GFB56_36870</name>
</gene>
<dbReference type="CDD" id="cd00737">
    <property type="entry name" value="lyz_endolysin_autolysin"/>
    <property type="match status" value="1"/>
</dbReference>
<dbReference type="InterPro" id="IPR002196">
    <property type="entry name" value="Glyco_hydro_24"/>
</dbReference>
<evidence type="ECO:0000256" key="5">
    <source>
        <dbReference type="SAM" id="MobiDB-lite"/>
    </source>
</evidence>
<protein>
    <recommendedName>
        <fullName evidence="4">Lysozyme</fullName>
        <ecNumber evidence="4">3.2.1.17</ecNumber>
    </recommendedName>
</protein>
<feature type="compositionally biased region" description="Basic residues" evidence="5">
    <location>
        <begin position="90"/>
        <end position="105"/>
    </location>
</feature>
<keyword evidence="7" id="KW-1185">Reference proteome</keyword>
<evidence type="ECO:0000313" key="6">
    <source>
        <dbReference type="EMBL" id="MBM3096228.1"/>
    </source>
</evidence>
<evidence type="ECO:0000256" key="2">
    <source>
        <dbReference type="ARBA" id="ARBA00022638"/>
    </source>
</evidence>
<sequence>MFEERVARLVKVPLTGNQHAVLVSSDFNTGSLGKSTLLKKLDKGDHDAVPAELMKWVKGLVNRRAAEAGLWAKGEFVSRRMAHDQSPTHSRGKAMRRHIPRSMPL</sequence>
<evidence type="ECO:0000256" key="3">
    <source>
        <dbReference type="ARBA" id="ARBA00023200"/>
    </source>
</evidence>
<dbReference type="Gene3D" id="1.10.530.40">
    <property type="match status" value="1"/>
</dbReference>
<dbReference type="InterPro" id="IPR023346">
    <property type="entry name" value="Lysozyme-like_dom_sf"/>
</dbReference>
<keyword evidence="4" id="KW-0326">Glycosidase</keyword>
<dbReference type="GO" id="GO:0003796">
    <property type="term" value="F:lysozyme activity"/>
    <property type="evidence" value="ECO:0007669"/>
    <property type="project" value="UniProtKB-EC"/>
</dbReference>
<comment type="caution">
    <text evidence="6">The sequence shown here is derived from an EMBL/GenBank/DDBJ whole genome shotgun (WGS) entry which is preliminary data.</text>
</comment>